<reference evidence="4" key="1">
    <citation type="submission" date="2014-01" db="EMBL/GenBank/DDBJ databases">
        <title>The genome of the white-rot fungus Pycnoporus cinnabarinus: a basidiomycete model with a versatile arsenal for lignocellulosic biomass breakdown.</title>
        <authorList>
            <person name="Levasseur A."/>
            <person name="Lomascolo A."/>
            <person name="Ruiz-Duenas F.J."/>
            <person name="Uzan E."/>
            <person name="Piumi F."/>
            <person name="Kues U."/>
            <person name="Ram A.F.J."/>
            <person name="Murat C."/>
            <person name="Haon M."/>
            <person name="Benoit I."/>
            <person name="Arfi Y."/>
            <person name="Chevret D."/>
            <person name="Drula E."/>
            <person name="Kwon M.J."/>
            <person name="Gouret P."/>
            <person name="Lesage-Meessen L."/>
            <person name="Lombard V."/>
            <person name="Mariette J."/>
            <person name="Noirot C."/>
            <person name="Park J."/>
            <person name="Patyshakuliyeva A."/>
            <person name="Wieneger R.A.B."/>
            <person name="Wosten H.A.B."/>
            <person name="Martin F."/>
            <person name="Coutinho P.M."/>
            <person name="de Vries R."/>
            <person name="Martinez A.T."/>
            <person name="Klopp C."/>
            <person name="Pontarotti P."/>
            <person name="Henrissat B."/>
            <person name="Record E."/>
        </authorList>
    </citation>
    <scope>NUCLEOTIDE SEQUENCE [LARGE SCALE GENOMIC DNA]</scope>
    <source>
        <strain evidence="4">BRFM137</strain>
    </source>
</reference>
<dbReference type="EMBL" id="CCBP010000101">
    <property type="protein sequence ID" value="CDO71470.1"/>
    <property type="molecule type" value="Genomic_DNA"/>
</dbReference>
<sequence>MLSILRSLPVPFRRFSSQRKKAASRTTTPQPQLASQGSSDAPAPTAEERQVIIGDAAGIPIIDFSRFLDGSAKEEVAKAILDTFKRWGFVYLKNFGFPTEDVDEMFKWSKKFFSQPKEVKMLAPHPGVPHINRGYIPPGVEKFTQSNDSDEVAQIRHKEPDVIENFSCGHDDSVLGKNIWLPEGVLPGFNEACQQFFWKCYSVEISVLKAIAIALGLPEDYLAKSHSGRDQSLRLMHYPSITLLFQDDVGGLEVENPDRPGEFISVPPVPGAVMINAGDFLQRWSNDQIRSALHRVRAPPGMKDGMTPDRYSIPYFCSTDFDLTVDCLPGTYSETNPKKYEPITAGEYIQQRLASLYAK</sequence>
<comment type="similarity">
    <text evidence="1">Belongs to the iron/ascorbate-dependent oxidoreductase family.</text>
</comment>
<dbReference type="OrthoDB" id="288590at2759"/>
<dbReference type="InterPro" id="IPR027443">
    <property type="entry name" value="IPNS-like_sf"/>
</dbReference>
<dbReference type="PANTHER" id="PTHR47990">
    <property type="entry name" value="2-OXOGLUTARATE (2OG) AND FE(II)-DEPENDENT OXYGENASE SUPERFAMILY PROTEIN-RELATED"/>
    <property type="match status" value="1"/>
</dbReference>
<evidence type="ECO:0000256" key="1">
    <source>
        <dbReference type="RuleBase" id="RU003682"/>
    </source>
</evidence>
<dbReference type="InterPro" id="IPR050231">
    <property type="entry name" value="Iron_ascorbate_oxido_reductase"/>
</dbReference>
<dbReference type="Proteomes" id="UP000029665">
    <property type="component" value="Unassembled WGS sequence"/>
</dbReference>
<comment type="caution">
    <text evidence="4">The sequence shown here is derived from an EMBL/GenBank/DDBJ whole genome shotgun (WGS) entry which is preliminary data.</text>
</comment>
<feature type="compositionally biased region" description="Polar residues" evidence="2">
    <location>
        <begin position="24"/>
        <end position="39"/>
    </location>
</feature>
<dbReference type="InterPro" id="IPR026992">
    <property type="entry name" value="DIOX_N"/>
</dbReference>
<protein>
    <recommendedName>
        <fullName evidence="3">Fe2OG dioxygenase domain-containing protein</fullName>
    </recommendedName>
</protein>
<keyword evidence="1" id="KW-0408">Iron</keyword>
<dbReference type="Pfam" id="PF14226">
    <property type="entry name" value="DIOX_N"/>
    <property type="match status" value="1"/>
</dbReference>
<proteinExistence type="inferred from homology"/>
<evidence type="ECO:0000313" key="4">
    <source>
        <dbReference type="EMBL" id="CDO71470.1"/>
    </source>
</evidence>
<dbReference type="InterPro" id="IPR044861">
    <property type="entry name" value="IPNS-like_FE2OG_OXY"/>
</dbReference>
<feature type="region of interest" description="Disordered" evidence="2">
    <location>
        <begin position="15"/>
        <end position="45"/>
    </location>
</feature>
<dbReference type="GO" id="GO:0046872">
    <property type="term" value="F:metal ion binding"/>
    <property type="evidence" value="ECO:0007669"/>
    <property type="project" value="UniProtKB-KW"/>
</dbReference>
<dbReference type="GO" id="GO:0016491">
    <property type="term" value="F:oxidoreductase activity"/>
    <property type="evidence" value="ECO:0007669"/>
    <property type="project" value="UniProtKB-KW"/>
</dbReference>
<evidence type="ECO:0000259" key="3">
    <source>
        <dbReference type="PROSITE" id="PS51471"/>
    </source>
</evidence>
<dbReference type="HOGENOM" id="CLU_010119_6_1_1"/>
<evidence type="ECO:0000313" key="5">
    <source>
        <dbReference type="Proteomes" id="UP000029665"/>
    </source>
</evidence>
<evidence type="ECO:0000256" key="2">
    <source>
        <dbReference type="SAM" id="MobiDB-lite"/>
    </source>
</evidence>
<dbReference type="InterPro" id="IPR005123">
    <property type="entry name" value="Oxoglu/Fe-dep_dioxygenase_dom"/>
</dbReference>
<dbReference type="OMA" id="WHRGYSG"/>
<dbReference type="STRING" id="5643.A0A060SAT6"/>
<dbReference type="PROSITE" id="PS51471">
    <property type="entry name" value="FE2OG_OXY"/>
    <property type="match status" value="1"/>
</dbReference>
<keyword evidence="1" id="KW-0479">Metal-binding</keyword>
<keyword evidence="5" id="KW-1185">Reference proteome</keyword>
<accession>A0A060SAT6</accession>
<dbReference type="Gene3D" id="2.60.120.330">
    <property type="entry name" value="B-lactam Antibiotic, Isopenicillin N Synthase, Chain"/>
    <property type="match status" value="1"/>
</dbReference>
<name>A0A060SAT6_PYCCI</name>
<feature type="domain" description="Fe2OG dioxygenase" evidence="3">
    <location>
        <begin position="148"/>
        <end position="319"/>
    </location>
</feature>
<dbReference type="SUPFAM" id="SSF51197">
    <property type="entry name" value="Clavaminate synthase-like"/>
    <property type="match status" value="1"/>
</dbReference>
<gene>
    <name evidence="4" type="ORF">BN946_scf184909.g64</name>
</gene>
<keyword evidence="1" id="KW-0560">Oxidoreductase</keyword>
<organism evidence="4 5">
    <name type="scientific">Pycnoporus cinnabarinus</name>
    <name type="common">Cinnabar-red polypore</name>
    <name type="synonym">Trametes cinnabarina</name>
    <dbReference type="NCBI Taxonomy" id="5643"/>
    <lineage>
        <taxon>Eukaryota</taxon>
        <taxon>Fungi</taxon>
        <taxon>Dikarya</taxon>
        <taxon>Basidiomycota</taxon>
        <taxon>Agaricomycotina</taxon>
        <taxon>Agaricomycetes</taxon>
        <taxon>Polyporales</taxon>
        <taxon>Polyporaceae</taxon>
        <taxon>Trametes</taxon>
    </lineage>
</organism>
<dbReference type="Pfam" id="PF03171">
    <property type="entry name" value="2OG-FeII_Oxy"/>
    <property type="match status" value="1"/>
</dbReference>
<dbReference type="AlphaFoldDB" id="A0A060SAT6"/>